<evidence type="ECO:0000313" key="4">
    <source>
        <dbReference type="Proteomes" id="UP000548582"/>
    </source>
</evidence>
<organism evidence="3 4">
    <name type="scientific">Neoroseomonas marina</name>
    <dbReference type="NCBI Taxonomy" id="1232220"/>
    <lineage>
        <taxon>Bacteria</taxon>
        <taxon>Pseudomonadati</taxon>
        <taxon>Pseudomonadota</taxon>
        <taxon>Alphaproteobacteria</taxon>
        <taxon>Acetobacterales</taxon>
        <taxon>Acetobacteraceae</taxon>
        <taxon>Neoroseomonas</taxon>
    </lineage>
</organism>
<dbReference type="Gene3D" id="3.40.190.150">
    <property type="entry name" value="Bordetella uptake gene, domain 1"/>
    <property type="match status" value="1"/>
</dbReference>
<dbReference type="PANTHER" id="PTHR42928">
    <property type="entry name" value="TRICARBOXYLATE-BINDING PROTEIN"/>
    <property type="match status" value="1"/>
</dbReference>
<name>A0A848EBK0_9PROT</name>
<evidence type="ECO:0000313" key="3">
    <source>
        <dbReference type="EMBL" id="NMJ41512.1"/>
    </source>
</evidence>
<feature type="chain" id="PRO_5032537020" evidence="2">
    <location>
        <begin position="25"/>
        <end position="327"/>
    </location>
</feature>
<evidence type="ECO:0000256" key="1">
    <source>
        <dbReference type="ARBA" id="ARBA00006987"/>
    </source>
</evidence>
<dbReference type="EMBL" id="JABBKX010000002">
    <property type="protein sequence ID" value="NMJ41512.1"/>
    <property type="molecule type" value="Genomic_DNA"/>
</dbReference>
<evidence type="ECO:0000256" key="2">
    <source>
        <dbReference type="SAM" id="SignalP"/>
    </source>
</evidence>
<protein>
    <submittedName>
        <fullName evidence="3">Tripartite tricarboxylate transporter substrate binding protein</fullName>
    </submittedName>
</protein>
<dbReference type="PIRSF" id="PIRSF017082">
    <property type="entry name" value="YflP"/>
    <property type="match status" value="1"/>
</dbReference>
<accession>A0A848EBK0</accession>
<gene>
    <name evidence="3" type="ORF">GWK16_09690</name>
</gene>
<keyword evidence="2" id="KW-0732">Signal</keyword>
<dbReference type="InterPro" id="IPR006311">
    <property type="entry name" value="TAT_signal"/>
</dbReference>
<reference evidence="3 4" key="1">
    <citation type="submission" date="2020-03" db="EMBL/GenBank/DDBJ databases">
        <authorList>
            <person name="Sun Q."/>
        </authorList>
    </citation>
    <scope>NUCLEOTIDE SEQUENCE [LARGE SCALE GENOMIC DNA]</scope>
    <source>
        <strain evidence="3 4">JC162</strain>
    </source>
</reference>
<dbReference type="AlphaFoldDB" id="A0A848EBK0"/>
<dbReference type="RefSeq" id="WP_170053699.1">
    <property type="nucleotide sequence ID" value="NZ_JABBKX010000002.1"/>
</dbReference>
<dbReference type="InterPro" id="IPR042100">
    <property type="entry name" value="Bug_dom1"/>
</dbReference>
<dbReference type="Proteomes" id="UP000548582">
    <property type="component" value="Unassembled WGS sequence"/>
</dbReference>
<comment type="similarity">
    <text evidence="1">Belongs to the UPF0065 (bug) family.</text>
</comment>
<sequence length="327" mass="33270">MTLHRRGALGAALATLGAAATARAATWTPTRPIRLVVSSAPAASLDTLARVLAPALTARLGQTVLVENQGGGNGLLAMQSVARAEPDGHTILVTGDAIVLAELAAPNAGFTVRGSFTPVTQAVRAAQILATHPGSGVRDIEGYLAAVRARPGRLNVGLPAWGGIAHVVHELLSQATGGLPVEYVTYRGGGPATSDLLARHLDALVITLPAITEQVRQGAIVPLAVTTGARDAALPDVPTLAETVAPGFDVESWQGLLVPKGVPAPVVAALHEAIAAALRSAAVEDRLTGLGFAVVAEGPEVFARRTEESTHRFAGVIRAAGIRQAGG</sequence>
<dbReference type="Pfam" id="PF03401">
    <property type="entry name" value="TctC"/>
    <property type="match status" value="1"/>
</dbReference>
<dbReference type="CDD" id="cd07012">
    <property type="entry name" value="PBP2_Bug_TTT"/>
    <property type="match status" value="1"/>
</dbReference>
<dbReference type="InterPro" id="IPR005064">
    <property type="entry name" value="BUG"/>
</dbReference>
<keyword evidence="4" id="KW-1185">Reference proteome</keyword>
<dbReference type="PROSITE" id="PS51318">
    <property type="entry name" value="TAT"/>
    <property type="match status" value="1"/>
</dbReference>
<dbReference type="SUPFAM" id="SSF53850">
    <property type="entry name" value="Periplasmic binding protein-like II"/>
    <property type="match status" value="1"/>
</dbReference>
<proteinExistence type="inferred from homology"/>
<comment type="caution">
    <text evidence="3">The sequence shown here is derived from an EMBL/GenBank/DDBJ whole genome shotgun (WGS) entry which is preliminary data.</text>
</comment>
<feature type="signal peptide" evidence="2">
    <location>
        <begin position="1"/>
        <end position="24"/>
    </location>
</feature>
<dbReference type="PANTHER" id="PTHR42928:SF5">
    <property type="entry name" value="BLR1237 PROTEIN"/>
    <property type="match status" value="1"/>
</dbReference>
<dbReference type="Gene3D" id="3.40.190.10">
    <property type="entry name" value="Periplasmic binding protein-like II"/>
    <property type="match status" value="1"/>
</dbReference>